<sequence>MENDENYEMKDIQFGFRRFRAPAKRIYANRHVFLLDVPPNPIACWLSFWTPQLVRSWLQRLLPEWFLPTTVILKERNPQKADAYENEIATYQHLRLLQCHCIPRMFGEVASYDHEQTRYRISKRPIPAILLEKVEGVPLHSLPAEELENRCLLEELQDMYNLLTDKGVVHGDPRLHNFLRVGERIVAIDLEFSRPLSDITNEDELETLKIEIEKRGRQTRSPGPGPGFSARPSSFPLHFTSGCRANPTGGLHKKNSCDGSQIQKEPGTVNLRSSGTTTPVELRGDEGPVYGQCQRMCLNDRLCIRVDRFPSVIVFAHGLGGISAEVKVLIIGCVIVGPCLGESGILGRTVDPPGALLGLLTVFLFDPGPEDLEELAILLVPPLEH</sequence>
<gene>
    <name evidence="2" type="ORF">MFIFM68171_09698</name>
</gene>
<dbReference type="InterPro" id="IPR011009">
    <property type="entry name" value="Kinase-like_dom_sf"/>
</dbReference>
<evidence type="ECO:0008006" key="4">
    <source>
        <dbReference type="Google" id="ProtNLM"/>
    </source>
</evidence>
<reference evidence="2 3" key="1">
    <citation type="submission" date="2024-09" db="EMBL/GenBank/DDBJ databases">
        <title>Itraconazole resistance in Madurella fahalii resulting from another homologue of gene encoding cytochrome P450 14-alpha sterol demethylase (CYP51).</title>
        <authorList>
            <person name="Yoshioka I."/>
            <person name="Fahal A.H."/>
            <person name="Kaneko S."/>
            <person name="Yaguchi T."/>
        </authorList>
    </citation>
    <scope>NUCLEOTIDE SEQUENCE [LARGE SCALE GENOMIC DNA]</scope>
    <source>
        <strain evidence="2 3">IFM 68171</strain>
    </source>
</reference>
<feature type="compositionally biased region" description="Polar residues" evidence="1">
    <location>
        <begin position="270"/>
        <end position="279"/>
    </location>
</feature>
<comment type="caution">
    <text evidence="2">The sequence shown here is derived from an EMBL/GenBank/DDBJ whole genome shotgun (WGS) entry which is preliminary data.</text>
</comment>
<organism evidence="2 3">
    <name type="scientific">Madurella fahalii</name>
    <dbReference type="NCBI Taxonomy" id="1157608"/>
    <lineage>
        <taxon>Eukaryota</taxon>
        <taxon>Fungi</taxon>
        <taxon>Dikarya</taxon>
        <taxon>Ascomycota</taxon>
        <taxon>Pezizomycotina</taxon>
        <taxon>Sordariomycetes</taxon>
        <taxon>Sordariomycetidae</taxon>
        <taxon>Sordariales</taxon>
        <taxon>Sordariales incertae sedis</taxon>
        <taxon>Madurella</taxon>
    </lineage>
</organism>
<keyword evidence="3" id="KW-1185">Reference proteome</keyword>
<dbReference type="GeneID" id="98180440"/>
<dbReference type="EMBL" id="BAAFSV010000005">
    <property type="protein sequence ID" value="GAB1319488.1"/>
    <property type="molecule type" value="Genomic_DNA"/>
</dbReference>
<protein>
    <recommendedName>
        <fullName evidence="4">Protein kinase domain-containing protein</fullName>
    </recommendedName>
</protein>
<name>A0ABQ0GP28_9PEZI</name>
<feature type="region of interest" description="Disordered" evidence="1">
    <location>
        <begin position="250"/>
        <end position="280"/>
    </location>
</feature>
<evidence type="ECO:0000256" key="1">
    <source>
        <dbReference type="SAM" id="MobiDB-lite"/>
    </source>
</evidence>
<proteinExistence type="predicted"/>
<accession>A0ABQ0GP28</accession>
<dbReference type="RefSeq" id="XP_070921218.1">
    <property type="nucleotide sequence ID" value="XM_071065117.1"/>
</dbReference>
<evidence type="ECO:0000313" key="3">
    <source>
        <dbReference type="Proteomes" id="UP001628179"/>
    </source>
</evidence>
<dbReference type="Proteomes" id="UP001628179">
    <property type="component" value="Unassembled WGS sequence"/>
</dbReference>
<evidence type="ECO:0000313" key="2">
    <source>
        <dbReference type="EMBL" id="GAB1319488.1"/>
    </source>
</evidence>
<dbReference type="SUPFAM" id="SSF56112">
    <property type="entry name" value="Protein kinase-like (PK-like)"/>
    <property type="match status" value="1"/>
</dbReference>